<dbReference type="KEGG" id="mbur:EQU24_12665"/>
<evidence type="ECO:0000313" key="3">
    <source>
        <dbReference type="EMBL" id="QCW82994.1"/>
    </source>
</evidence>
<proteinExistence type="predicted"/>
<evidence type="ECO:0000256" key="1">
    <source>
        <dbReference type="SAM" id="Phobius"/>
    </source>
</evidence>
<gene>
    <name evidence="3" type="ORF">EQU24_12665</name>
</gene>
<keyword evidence="1" id="KW-0812">Transmembrane</keyword>
<protein>
    <submittedName>
        <fullName evidence="3">DUF2892 domain-containing protein</fullName>
    </submittedName>
</protein>
<organism evidence="3 4">
    <name type="scientific">Methylotuvimicrobium buryatense</name>
    <name type="common">Methylomicrobium buryatense</name>
    <dbReference type="NCBI Taxonomy" id="95641"/>
    <lineage>
        <taxon>Bacteria</taxon>
        <taxon>Pseudomonadati</taxon>
        <taxon>Pseudomonadota</taxon>
        <taxon>Gammaproteobacteria</taxon>
        <taxon>Methylococcales</taxon>
        <taxon>Methylococcaceae</taxon>
        <taxon>Methylotuvimicrobium</taxon>
    </lineage>
</organism>
<keyword evidence="1" id="KW-0472">Membrane</keyword>
<dbReference type="AlphaFoldDB" id="A0A4P9UNR0"/>
<dbReference type="EMBL" id="CP035467">
    <property type="protein sequence ID" value="QCW82994.1"/>
    <property type="molecule type" value="Genomic_DNA"/>
</dbReference>
<dbReference type="InterPro" id="IPR021309">
    <property type="entry name" value="YgaP-like_TM"/>
</dbReference>
<dbReference type="RefSeq" id="WP_014148753.1">
    <property type="nucleotide sequence ID" value="NZ_CP035467.1"/>
</dbReference>
<dbReference type="Proteomes" id="UP000305881">
    <property type="component" value="Chromosome"/>
</dbReference>
<keyword evidence="1" id="KW-1133">Transmembrane helix</keyword>
<sequence>MSFDFKRMIKFEHNLGDKDKKYRMFGGAALVLISLFTAKIILLLLGTVLIGTSFFGWCPVYSGLNKNTCTSGESESSQ</sequence>
<reference evidence="4" key="1">
    <citation type="journal article" date="2019" name="J. Bacteriol.">
        <title>A Mutagenic Screen Identifies a TonB-Dependent Receptor Required for the Lanthanide Metal Switch in the Type I Methanotroph 'Methylotuvimicrobium buryatense' 5GB1C.</title>
        <authorList>
            <person name="Groom J.D."/>
            <person name="Ford S.M."/>
            <person name="Pesesky M.W."/>
            <person name="Lidstrom M.E."/>
        </authorList>
    </citation>
    <scope>NUCLEOTIDE SEQUENCE [LARGE SCALE GENOMIC DNA]</scope>
    <source>
        <strain evidence="4">5GB1C</strain>
    </source>
</reference>
<dbReference type="OrthoDB" id="5569531at2"/>
<feature type="transmembrane region" description="Helical" evidence="1">
    <location>
        <begin position="28"/>
        <end position="57"/>
    </location>
</feature>
<keyword evidence="4" id="KW-1185">Reference proteome</keyword>
<feature type="domain" description="Inner membrane protein YgaP-like transmembrane" evidence="2">
    <location>
        <begin position="13"/>
        <end position="70"/>
    </location>
</feature>
<dbReference type="Pfam" id="PF11127">
    <property type="entry name" value="YgaP-like_TM"/>
    <property type="match status" value="1"/>
</dbReference>
<name>A0A4P9UNR0_METBY</name>
<evidence type="ECO:0000313" key="4">
    <source>
        <dbReference type="Proteomes" id="UP000305881"/>
    </source>
</evidence>
<dbReference type="STRING" id="675511.GCA_000341735_00509"/>
<evidence type="ECO:0000259" key="2">
    <source>
        <dbReference type="Pfam" id="PF11127"/>
    </source>
</evidence>
<accession>A0A4P9UNR0</accession>